<evidence type="ECO:0000313" key="2">
    <source>
        <dbReference type="Proteomes" id="UP000218811"/>
    </source>
</evidence>
<proteinExistence type="predicted"/>
<protein>
    <submittedName>
        <fullName evidence="1">Uncharacterized protein</fullName>
    </submittedName>
</protein>
<evidence type="ECO:0000313" key="1">
    <source>
        <dbReference type="EMBL" id="PCH41762.1"/>
    </source>
</evidence>
<keyword evidence="2" id="KW-1185">Reference proteome</keyword>
<accession>A0A2H3JHV3</accession>
<organism evidence="1 2">
    <name type="scientific">Wolfiporia cocos (strain MD-104)</name>
    <name type="common">Brown rot fungus</name>
    <dbReference type="NCBI Taxonomy" id="742152"/>
    <lineage>
        <taxon>Eukaryota</taxon>
        <taxon>Fungi</taxon>
        <taxon>Dikarya</taxon>
        <taxon>Basidiomycota</taxon>
        <taxon>Agaricomycotina</taxon>
        <taxon>Agaricomycetes</taxon>
        <taxon>Polyporales</taxon>
        <taxon>Phaeolaceae</taxon>
        <taxon>Wolfiporia</taxon>
    </lineage>
</organism>
<dbReference type="Proteomes" id="UP000218811">
    <property type="component" value="Unassembled WGS sequence"/>
</dbReference>
<reference evidence="1 2" key="1">
    <citation type="journal article" date="2012" name="Science">
        <title>The Paleozoic origin of enzymatic lignin decomposition reconstructed from 31 fungal genomes.</title>
        <authorList>
            <person name="Floudas D."/>
            <person name="Binder M."/>
            <person name="Riley R."/>
            <person name="Barry K."/>
            <person name="Blanchette R.A."/>
            <person name="Henrissat B."/>
            <person name="Martinez A.T."/>
            <person name="Otillar R."/>
            <person name="Spatafora J.W."/>
            <person name="Yadav J.S."/>
            <person name="Aerts A."/>
            <person name="Benoit I."/>
            <person name="Boyd A."/>
            <person name="Carlson A."/>
            <person name="Copeland A."/>
            <person name="Coutinho P.M."/>
            <person name="de Vries R.P."/>
            <person name="Ferreira P."/>
            <person name="Findley K."/>
            <person name="Foster B."/>
            <person name="Gaskell J."/>
            <person name="Glotzer D."/>
            <person name="Gorecki P."/>
            <person name="Heitman J."/>
            <person name="Hesse C."/>
            <person name="Hori C."/>
            <person name="Igarashi K."/>
            <person name="Jurgens J.A."/>
            <person name="Kallen N."/>
            <person name="Kersten P."/>
            <person name="Kohler A."/>
            <person name="Kuees U."/>
            <person name="Kumar T.K.A."/>
            <person name="Kuo A."/>
            <person name="LaButti K."/>
            <person name="Larrondo L.F."/>
            <person name="Lindquist E."/>
            <person name="Ling A."/>
            <person name="Lombard V."/>
            <person name="Lucas S."/>
            <person name="Lundell T."/>
            <person name="Martin R."/>
            <person name="McLaughlin D.J."/>
            <person name="Morgenstern I."/>
            <person name="Morin E."/>
            <person name="Murat C."/>
            <person name="Nagy L.G."/>
            <person name="Nolan M."/>
            <person name="Ohm R.A."/>
            <person name="Patyshakuliyeva A."/>
            <person name="Rokas A."/>
            <person name="Ruiz-Duenas F.J."/>
            <person name="Sabat G."/>
            <person name="Salamov A."/>
            <person name="Samejima M."/>
            <person name="Schmutz J."/>
            <person name="Slot J.C."/>
            <person name="St John F."/>
            <person name="Stenlid J."/>
            <person name="Sun H."/>
            <person name="Sun S."/>
            <person name="Syed K."/>
            <person name="Tsang A."/>
            <person name="Wiebenga A."/>
            <person name="Young D."/>
            <person name="Pisabarro A."/>
            <person name="Eastwood D.C."/>
            <person name="Martin F."/>
            <person name="Cullen D."/>
            <person name="Grigoriev I.V."/>
            <person name="Hibbett D.S."/>
        </authorList>
    </citation>
    <scope>NUCLEOTIDE SEQUENCE [LARGE SCALE GENOMIC DNA]</scope>
    <source>
        <strain evidence="1 2">MD-104</strain>
    </source>
</reference>
<name>A0A2H3JHV3_WOLCO</name>
<dbReference type="EMBL" id="KB468113">
    <property type="protein sequence ID" value="PCH41762.1"/>
    <property type="molecule type" value="Genomic_DNA"/>
</dbReference>
<dbReference type="AlphaFoldDB" id="A0A2H3JHV3"/>
<gene>
    <name evidence="1" type="ORF">WOLCODRAFT_163359</name>
</gene>
<sequence length="144" mass="15021">MGDGQHCLDLWGAGNPNCLGSTASDTPETHAAVLYAPVSHCSLGQESPSWDHSSALDAHHHLDAAHPIMVFASICHILGIARDRAATCSREQLALVGEPAAVYKGSNPALGPGIASWIALPSSTPVCQIFDVFGAAQQEFTSYA</sequence>